<keyword evidence="1" id="KW-0732">Signal</keyword>
<protein>
    <recommendedName>
        <fullName evidence="2">Tail specific protease domain-containing protein</fullName>
    </recommendedName>
</protein>
<dbReference type="PANTHER" id="PTHR32060">
    <property type="entry name" value="TAIL-SPECIFIC PROTEASE"/>
    <property type="match status" value="1"/>
</dbReference>
<gene>
    <name evidence="3" type="ORF">EMA8858_03161</name>
</gene>
<feature type="domain" description="Tail specific protease" evidence="2">
    <location>
        <begin position="255"/>
        <end position="467"/>
    </location>
</feature>
<accession>A0ABM9ATK5</accession>
<feature type="signal peptide" evidence="1">
    <location>
        <begin position="1"/>
        <end position="18"/>
    </location>
</feature>
<reference evidence="3" key="1">
    <citation type="submission" date="2021-12" db="EMBL/GenBank/DDBJ databases">
        <authorList>
            <person name="Rodrigo-Torres L."/>
            <person name="Arahal R. D."/>
            <person name="Lucena T."/>
        </authorList>
    </citation>
    <scope>NUCLEOTIDE SEQUENCE</scope>
    <source>
        <strain evidence="3">CECT 8858</strain>
    </source>
</reference>
<dbReference type="Gene3D" id="3.30.750.44">
    <property type="match status" value="1"/>
</dbReference>
<evidence type="ECO:0000256" key="1">
    <source>
        <dbReference type="SAM" id="SignalP"/>
    </source>
</evidence>
<evidence type="ECO:0000313" key="3">
    <source>
        <dbReference type="EMBL" id="CAH0997024.1"/>
    </source>
</evidence>
<dbReference type="InterPro" id="IPR005151">
    <property type="entry name" value="Tail-specific_protease"/>
</dbReference>
<comment type="caution">
    <text evidence="3">The sequence shown here is derived from an EMBL/GenBank/DDBJ whole genome shotgun (WGS) entry which is preliminary data.</text>
</comment>
<dbReference type="Gene3D" id="3.90.226.10">
    <property type="entry name" value="2-enoyl-CoA Hydratase, Chain A, domain 1"/>
    <property type="match status" value="1"/>
</dbReference>
<keyword evidence="4" id="KW-1185">Reference proteome</keyword>
<proteinExistence type="predicted"/>
<dbReference type="SUPFAM" id="SSF52096">
    <property type="entry name" value="ClpP/crotonase"/>
    <property type="match status" value="1"/>
</dbReference>
<dbReference type="InterPro" id="IPR029045">
    <property type="entry name" value="ClpP/crotonase-like_dom_sf"/>
</dbReference>
<dbReference type="PANTHER" id="PTHR32060:SF22">
    <property type="entry name" value="CARBOXYL-TERMINAL-PROCESSING PEPTIDASE 3, CHLOROPLASTIC"/>
    <property type="match status" value="1"/>
</dbReference>
<organism evidence="3 4">
    <name type="scientific">Emticicia aquatica</name>
    <dbReference type="NCBI Taxonomy" id="1681835"/>
    <lineage>
        <taxon>Bacteria</taxon>
        <taxon>Pseudomonadati</taxon>
        <taxon>Bacteroidota</taxon>
        <taxon>Cytophagia</taxon>
        <taxon>Cytophagales</taxon>
        <taxon>Leadbetterellaceae</taxon>
        <taxon>Emticicia</taxon>
    </lineage>
</organism>
<name>A0ABM9ATK5_9BACT</name>
<dbReference type="EMBL" id="CAKLPY010000002">
    <property type="protein sequence ID" value="CAH0997024.1"/>
    <property type="molecule type" value="Genomic_DNA"/>
</dbReference>
<sequence length="484" mass="55441">MKKLVFIICLFASHLSFSQQTCSCSQNFDFALQKIKDNYAGWGDKITPKNQAEYDKLTQEVRLSAEKITDERECYFQLKKWFDFFKDGHLFISPITPYAVEELPAVIANRASKIPQLAFNEISFTQYLKENESKLQTVEGIWESDDKAYKVGILKDKNNPKKFVGFILADRNPSWKAGKAKFEMVQIAPQKYITNYYYADFSGEKNFTREIKNFLVIENIYKFNKVFPIPKEEVDNEDLLHKIADYRIEKLDAETALVVLPPFTLPNAPEFVQELVKQNEEILKNTPNLIIDIRNNPGGDDAAFTSLLPYISTGSIVRKGGVFRATEENIISIKHELEAIEEYPVYKERLAPKLRRVLQQMEANKGKFVTGLDKEFAVGVTMPNPKKVAFLVNKNTASTAEQFILEAKQSTKTIVFGENTKGLADYIEVRDWGLPCYGWRVAFSLAKSPRLPQKAIDNVGITPDIKISETELDWVEFVKNQLKK</sequence>
<dbReference type="Pfam" id="PF03572">
    <property type="entry name" value="Peptidase_S41"/>
    <property type="match status" value="1"/>
</dbReference>
<feature type="chain" id="PRO_5045274558" description="Tail specific protease domain-containing protein" evidence="1">
    <location>
        <begin position="19"/>
        <end position="484"/>
    </location>
</feature>
<dbReference type="RefSeq" id="WP_238807567.1">
    <property type="nucleotide sequence ID" value="NZ_CAKLPY010000002.1"/>
</dbReference>
<dbReference type="Proteomes" id="UP000837932">
    <property type="component" value="Unassembled WGS sequence"/>
</dbReference>
<evidence type="ECO:0000313" key="4">
    <source>
        <dbReference type="Proteomes" id="UP000837932"/>
    </source>
</evidence>
<evidence type="ECO:0000259" key="2">
    <source>
        <dbReference type="Pfam" id="PF03572"/>
    </source>
</evidence>